<protein>
    <submittedName>
        <fullName evidence="1">Uncharacterized protein</fullName>
    </submittedName>
</protein>
<reference evidence="1" key="1">
    <citation type="submission" date="2018-05" db="EMBL/GenBank/DDBJ databases">
        <authorList>
            <person name="Lanie J.A."/>
            <person name="Ng W.-L."/>
            <person name="Kazmierczak K.M."/>
            <person name="Andrzejewski T.M."/>
            <person name="Davidsen T.M."/>
            <person name="Wayne K.J."/>
            <person name="Tettelin H."/>
            <person name="Glass J.I."/>
            <person name="Rusch D."/>
            <person name="Podicherti R."/>
            <person name="Tsui H.-C.T."/>
            <person name="Winkler M.E."/>
        </authorList>
    </citation>
    <scope>NUCLEOTIDE SEQUENCE</scope>
</reference>
<dbReference type="AlphaFoldDB" id="A0A382RAI0"/>
<sequence length="61" mass="6729">VRAETHGGIMIHLRGLEATHPARATGVFEASFGLLVNNIVKPQKISAEKFLLYLHSHTNVH</sequence>
<feature type="non-terminal residue" evidence="1">
    <location>
        <position position="1"/>
    </location>
</feature>
<proteinExistence type="predicted"/>
<gene>
    <name evidence="1" type="ORF">METZ01_LOCUS347577</name>
</gene>
<accession>A0A382RAI0</accession>
<evidence type="ECO:0000313" key="1">
    <source>
        <dbReference type="EMBL" id="SVC94723.1"/>
    </source>
</evidence>
<name>A0A382RAI0_9ZZZZ</name>
<organism evidence="1">
    <name type="scientific">marine metagenome</name>
    <dbReference type="NCBI Taxonomy" id="408172"/>
    <lineage>
        <taxon>unclassified sequences</taxon>
        <taxon>metagenomes</taxon>
        <taxon>ecological metagenomes</taxon>
    </lineage>
</organism>
<dbReference type="EMBL" id="UINC01120312">
    <property type="protein sequence ID" value="SVC94723.1"/>
    <property type="molecule type" value="Genomic_DNA"/>
</dbReference>